<sequence>MHAAPEHKVALILSGDDREGAREVRAPDLQKLCRKNPNHAEARSVSRSSGLGLLRCAVCGTRLVKKFGLINAWHFAAVPGQAPCDHESETVEHREAKLALFEALRRVLHEGWSVLLEERLPDANRRPDVLAVHASGLRVAFEVQYADLPEEEWRARREDYEAAGVRDYWLLGHLRQEKERDALADLLATEEGQRVAYVGRWEDATPDEAGVRVEEPLFLDPDGPGLLPPGAAARGRHHDPVRWAGYSLDAFSLSEEGVLTTPANALRERLERKRLEEERRRARREEAARKAREIDAESRERRRKWAAEKKAEERRAWLSSPERARALSLLGKRRLAALEEEGGLDRNIYAPPGRWKTELFLACVHGRKSGTVFDWFGAAGGVLRRYRHSNLESWAWKALWAFLDGLEREGLVEFHEPDVRGKRRYWRTTSEETLARRRRDLAQRQQEEERRLERARQEADEMSVLEAKWEKNRLRRLERERWEAERLRAWSLPEDDPYREAGMDRAERALSWLSSSERGEILKLLGEGKMVLLEREHPDDRAILTHPGEWKSVVFLLFVRGKAGQTFAGSDVASEVGEHYPEAPEGSTAPATSDRAVRSFLLALCRAGLLRDVGSGRYEVTS</sequence>
<dbReference type="KEGG" id="rmar:GBA65_07160"/>
<accession>A0A6G8PVX1</accession>
<dbReference type="Proteomes" id="UP000502706">
    <property type="component" value="Chromosome"/>
</dbReference>
<name>A0A6G8PVX1_9ACTN</name>
<evidence type="ECO:0000313" key="3">
    <source>
        <dbReference type="EMBL" id="QIN78333.1"/>
    </source>
</evidence>
<dbReference type="InterPro" id="IPR010330">
    <property type="entry name" value="CoiA_nuc"/>
</dbReference>
<organism evidence="3 4">
    <name type="scientific">Rubrobacter marinus</name>
    <dbReference type="NCBI Taxonomy" id="2653852"/>
    <lineage>
        <taxon>Bacteria</taxon>
        <taxon>Bacillati</taxon>
        <taxon>Actinomycetota</taxon>
        <taxon>Rubrobacteria</taxon>
        <taxon>Rubrobacterales</taxon>
        <taxon>Rubrobacteraceae</taxon>
        <taxon>Rubrobacter</taxon>
    </lineage>
</organism>
<evidence type="ECO:0000259" key="2">
    <source>
        <dbReference type="Pfam" id="PF06054"/>
    </source>
</evidence>
<dbReference type="Pfam" id="PF06054">
    <property type="entry name" value="CoiA_nuc"/>
    <property type="match status" value="1"/>
</dbReference>
<dbReference type="EMBL" id="CP045121">
    <property type="protein sequence ID" value="QIN78333.1"/>
    <property type="molecule type" value="Genomic_DNA"/>
</dbReference>
<dbReference type="AlphaFoldDB" id="A0A6G8PVX1"/>
<protein>
    <recommendedName>
        <fullName evidence="2">Competence protein CoiA nuclease-like domain-containing protein</fullName>
    </recommendedName>
</protein>
<feature type="coiled-coil region" evidence="1">
    <location>
        <begin position="438"/>
        <end position="487"/>
    </location>
</feature>
<gene>
    <name evidence="3" type="ORF">GBA65_07160</name>
</gene>
<keyword evidence="4" id="KW-1185">Reference proteome</keyword>
<keyword evidence="1" id="KW-0175">Coiled coil</keyword>
<proteinExistence type="predicted"/>
<evidence type="ECO:0000313" key="4">
    <source>
        <dbReference type="Proteomes" id="UP000502706"/>
    </source>
</evidence>
<reference evidence="3 4" key="1">
    <citation type="submission" date="2019-10" db="EMBL/GenBank/DDBJ databases">
        <title>Rubrobacter sp nov SCSIO 52915 isolated from a deep-sea sediment in the South China Sea.</title>
        <authorList>
            <person name="Chen R.W."/>
        </authorList>
    </citation>
    <scope>NUCLEOTIDE SEQUENCE [LARGE SCALE GENOMIC DNA]</scope>
    <source>
        <strain evidence="3 4">SCSIO 52915</strain>
    </source>
</reference>
<feature type="coiled-coil region" evidence="1">
    <location>
        <begin position="265"/>
        <end position="292"/>
    </location>
</feature>
<evidence type="ECO:0000256" key="1">
    <source>
        <dbReference type="SAM" id="Coils"/>
    </source>
</evidence>
<feature type="domain" description="Competence protein CoiA nuclease-like" evidence="2">
    <location>
        <begin position="89"/>
        <end position="179"/>
    </location>
</feature>